<dbReference type="InterPro" id="IPR027417">
    <property type="entry name" value="P-loop_NTPase"/>
</dbReference>
<sequence>MEKLGEILVKKGLITEDVVKDVLTEQELSLKKFGEILIEKSLIEETVLIKIIAEQSGYGFIDDFTGAELIKEKPDEFYWKNCCALIKTASGTKFVFNTNNHEINSYITILALKNIEIVLSPKERIYSFLSEKTELKTIIEEENAGKEIDNALEIAILKKSSNIRIKKSLNSYLILVDTDLGVEIIKAFPVSIGERLINIIAERCKAHLKPRRSMDAKFSYESVFSKKKIDIRVEFLPVASQTDEKDYFEAVMRLHGLNSILSLEALGFDEEERLVLSEILTYGSGLVLSAGPTGAGKSTTFYAILKELAKKRLPILTIEDPVEIKLNEINITQMSVNDEFRYNNALVAMLRCEPKIILVGEIRDEETARAVIKAAQTGHLVLSTIHTQSAINIVSRLKGMGIPQDEFLEVIKFATSQRLYLPLCPKCREKKEISSFTNKTWLKSLKRLGIYEVVNKEDDTLPAYAYVPVRGQKCDVCFGNGYLSKKAIIEILPFREDTIAAIQAGEKVKYRTLKDKALKLFKEGKIDAGQLFNIAG</sequence>
<evidence type="ECO:0000259" key="4">
    <source>
        <dbReference type="Pfam" id="PF00437"/>
    </source>
</evidence>
<dbReference type="SUPFAM" id="SSF52540">
    <property type="entry name" value="P-loop containing nucleoside triphosphate hydrolases"/>
    <property type="match status" value="1"/>
</dbReference>
<gene>
    <name evidence="5" type="ORF">EVJ46_06375</name>
</gene>
<dbReference type="GO" id="GO:0005524">
    <property type="term" value="F:ATP binding"/>
    <property type="evidence" value="ECO:0007669"/>
    <property type="project" value="UniProtKB-KW"/>
</dbReference>
<keyword evidence="3" id="KW-0067">ATP-binding</keyword>
<evidence type="ECO:0000256" key="1">
    <source>
        <dbReference type="ARBA" id="ARBA00006611"/>
    </source>
</evidence>
<reference evidence="5 6" key="1">
    <citation type="journal article" date="2019" name="ISME J.">
        <title>Insights into ecological role of a new deltaproteobacterial order Candidatus Acidulodesulfobacterales by metagenomics and metatranscriptomics.</title>
        <authorList>
            <person name="Tan S."/>
            <person name="Liu J."/>
            <person name="Fang Y."/>
            <person name="Hedlund B.P."/>
            <person name="Lian Z.H."/>
            <person name="Huang L.Y."/>
            <person name="Li J.T."/>
            <person name="Huang L.N."/>
            <person name="Li W.J."/>
            <person name="Jiang H.C."/>
            <person name="Dong H.L."/>
            <person name="Shu W.S."/>
        </authorList>
    </citation>
    <scope>NUCLEOTIDE SEQUENCE [LARGE SCALE GENOMIC DNA]</scope>
    <source>
        <strain evidence="5">AP2</strain>
    </source>
</reference>
<dbReference type="InterPro" id="IPR037257">
    <property type="entry name" value="T2SS_E_N_sf"/>
</dbReference>
<protein>
    <recommendedName>
        <fullName evidence="4">Bacterial type II secretion system protein E domain-containing protein</fullName>
    </recommendedName>
</protein>
<dbReference type="Gene3D" id="3.40.50.300">
    <property type="entry name" value="P-loop containing nucleotide triphosphate hydrolases"/>
    <property type="match status" value="1"/>
</dbReference>
<dbReference type="Gene3D" id="3.30.450.90">
    <property type="match status" value="1"/>
</dbReference>
<name>A0A519BH96_ACIG2</name>
<evidence type="ECO:0000256" key="2">
    <source>
        <dbReference type="ARBA" id="ARBA00022741"/>
    </source>
</evidence>
<dbReference type="InterPro" id="IPR001482">
    <property type="entry name" value="T2SS/T4SS_dom"/>
</dbReference>
<evidence type="ECO:0000313" key="5">
    <source>
        <dbReference type="EMBL" id="RZD16630.1"/>
    </source>
</evidence>
<accession>A0A519BH96</accession>
<dbReference type="CDD" id="cd01129">
    <property type="entry name" value="PulE-GspE-like"/>
    <property type="match status" value="1"/>
</dbReference>
<organism evidence="5 6">
    <name type="scientific">Acididesulfobacter guangdongensis</name>
    <dbReference type="NCBI Taxonomy" id="2597225"/>
    <lineage>
        <taxon>Bacteria</taxon>
        <taxon>Deltaproteobacteria</taxon>
        <taxon>Candidatus Acidulodesulfobacterales</taxon>
        <taxon>Candidatus Acididesulfobacter</taxon>
    </lineage>
</organism>
<dbReference type="PANTHER" id="PTHR30258:SF1">
    <property type="entry name" value="PROTEIN TRANSPORT PROTEIN HOFB HOMOLOG"/>
    <property type="match status" value="1"/>
</dbReference>
<comment type="caution">
    <text evidence="5">The sequence shown here is derived from an EMBL/GenBank/DDBJ whole genome shotgun (WGS) entry which is preliminary data.</text>
</comment>
<dbReference type="GO" id="GO:0016887">
    <property type="term" value="F:ATP hydrolysis activity"/>
    <property type="evidence" value="ECO:0007669"/>
    <property type="project" value="TreeGrafter"/>
</dbReference>
<comment type="similarity">
    <text evidence="1">Belongs to the GSP E family.</text>
</comment>
<dbReference type="AlphaFoldDB" id="A0A519BH96"/>
<dbReference type="Proteomes" id="UP000316562">
    <property type="component" value="Unassembled WGS sequence"/>
</dbReference>
<proteinExistence type="inferred from homology"/>
<dbReference type="Pfam" id="PF00437">
    <property type="entry name" value="T2SSE"/>
    <property type="match status" value="1"/>
</dbReference>
<dbReference type="SUPFAM" id="SSF160246">
    <property type="entry name" value="EspE N-terminal domain-like"/>
    <property type="match status" value="1"/>
</dbReference>
<dbReference type="GO" id="GO:0005886">
    <property type="term" value="C:plasma membrane"/>
    <property type="evidence" value="ECO:0007669"/>
    <property type="project" value="TreeGrafter"/>
</dbReference>
<keyword evidence="2" id="KW-0547">Nucleotide-binding</keyword>
<evidence type="ECO:0000256" key="3">
    <source>
        <dbReference type="ARBA" id="ARBA00022840"/>
    </source>
</evidence>
<dbReference type="PANTHER" id="PTHR30258">
    <property type="entry name" value="TYPE II SECRETION SYSTEM PROTEIN GSPE-RELATED"/>
    <property type="match status" value="1"/>
</dbReference>
<feature type="domain" description="Bacterial type II secretion system protein E" evidence="4">
    <location>
        <begin position="146"/>
        <end position="523"/>
    </location>
</feature>
<dbReference type="EMBL" id="SGBC01000002">
    <property type="protein sequence ID" value="RZD16630.1"/>
    <property type="molecule type" value="Genomic_DNA"/>
</dbReference>
<evidence type="ECO:0000313" key="6">
    <source>
        <dbReference type="Proteomes" id="UP000316562"/>
    </source>
</evidence>